<organism evidence="5 6">
    <name type="scientific">Oidiodendron maius (strain Zn)</name>
    <dbReference type="NCBI Taxonomy" id="913774"/>
    <lineage>
        <taxon>Eukaryota</taxon>
        <taxon>Fungi</taxon>
        <taxon>Dikarya</taxon>
        <taxon>Ascomycota</taxon>
        <taxon>Pezizomycotina</taxon>
        <taxon>Leotiomycetes</taxon>
        <taxon>Leotiomycetes incertae sedis</taxon>
        <taxon>Myxotrichaceae</taxon>
        <taxon>Oidiodendron</taxon>
    </lineage>
</organism>
<evidence type="ECO:0000256" key="3">
    <source>
        <dbReference type="ARBA" id="ARBA00023002"/>
    </source>
</evidence>
<dbReference type="InParanoid" id="A0A0C3D9Q5"/>
<proteinExistence type="predicted"/>
<sequence>MGSQLNAEAPLETDVLVVGGGPVGMFAALRLSQLGQPCIIVEQNSHTTIHPKMEYSSHRTMEIYRRIGLLDQVRPKGVPENYGFTELFSTGIGGPNLNVAQIGRPSPTDLRKFWADSNNGSHPLEPHMRQSQIIFEAILKQIIQKEPLIQSYWGYAFQSLVEDDDSVLSTICDPSGNPISIKSRYIIGCDGAGSKVRSSANIQSPREPLNLAYVHFRSSDKAKIQVYGDFWHMTILTGAVIVAQDEVDTYTLHRMIPPGADYEIGDPVKFINETMGGIGGHSDIKVDEIIVTGKWQADMSIASSFRSEKGRVFLAGDAAHQLTPAGGHGMNSGIQDAYDLTWKLVAVLNGWGGDNLLDSYSKERRPVAELNTAMVHKGVAEVVIPWTTKGHELGFDKIIARTEEGQVARDVLRDAILPGHWMHEQDGTVMGYRYNGSPIVIADMSSPEPPTSITQYFPSTWPGARAPHVFLSDGKTSIFDVYGPDFSIVDFTAAGESSQRFATVAKGLGIPITAVHVPQERHCRAIWERDVVLVRPDGFVAWRCQPGGAGSSDEEIRSILLRATGKLSSNAV</sequence>
<feature type="domain" description="FAD-binding" evidence="4">
    <location>
        <begin position="12"/>
        <end position="371"/>
    </location>
</feature>
<dbReference type="InterPro" id="IPR050641">
    <property type="entry name" value="RIFMO-like"/>
</dbReference>
<evidence type="ECO:0000256" key="2">
    <source>
        <dbReference type="ARBA" id="ARBA00022827"/>
    </source>
</evidence>
<dbReference type="HOGENOM" id="CLU_009665_14_2_1"/>
<dbReference type="AlphaFoldDB" id="A0A0C3D9Q5"/>
<dbReference type="OrthoDB" id="2096480at2759"/>
<accession>A0A0C3D9Q5</accession>
<dbReference type="GO" id="GO:0071949">
    <property type="term" value="F:FAD binding"/>
    <property type="evidence" value="ECO:0007669"/>
    <property type="project" value="InterPro"/>
</dbReference>
<reference evidence="5 6" key="1">
    <citation type="submission" date="2014-04" db="EMBL/GenBank/DDBJ databases">
        <authorList>
            <consortium name="DOE Joint Genome Institute"/>
            <person name="Kuo A."/>
            <person name="Martino E."/>
            <person name="Perotto S."/>
            <person name="Kohler A."/>
            <person name="Nagy L.G."/>
            <person name="Floudas D."/>
            <person name="Copeland A."/>
            <person name="Barry K.W."/>
            <person name="Cichocki N."/>
            <person name="Veneault-Fourrey C."/>
            <person name="LaButti K."/>
            <person name="Lindquist E.A."/>
            <person name="Lipzen A."/>
            <person name="Lundell T."/>
            <person name="Morin E."/>
            <person name="Murat C."/>
            <person name="Sun H."/>
            <person name="Tunlid A."/>
            <person name="Henrissat B."/>
            <person name="Grigoriev I.V."/>
            <person name="Hibbett D.S."/>
            <person name="Martin F."/>
            <person name="Nordberg H.P."/>
            <person name="Cantor M.N."/>
            <person name="Hua S.X."/>
        </authorList>
    </citation>
    <scope>NUCLEOTIDE SEQUENCE [LARGE SCALE GENOMIC DNA]</scope>
    <source>
        <strain evidence="5 6">Zn</strain>
    </source>
</reference>
<dbReference type="STRING" id="913774.A0A0C3D9Q5"/>
<reference evidence="6" key="2">
    <citation type="submission" date="2015-01" db="EMBL/GenBank/DDBJ databases">
        <title>Evolutionary Origins and Diversification of the Mycorrhizal Mutualists.</title>
        <authorList>
            <consortium name="DOE Joint Genome Institute"/>
            <consortium name="Mycorrhizal Genomics Consortium"/>
            <person name="Kohler A."/>
            <person name="Kuo A."/>
            <person name="Nagy L.G."/>
            <person name="Floudas D."/>
            <person name="Copeland A."/>
            <person name="Barry K.W."/>
            <person name="Cichocki N."/>
            <person name="Veneault-Fourrey C."/>
            <person name="LaButti K."/>
            <person name="Lindquist E.A."/>
            <person name="Lipzen A."/>
            <person name="Lundell T."/>
            <person name="Morin E."/>
            <person name="Murat C."/>
            <person name="Riley R."/>
            <person name="Ohm R."/>
            <person name="Sun H."/>
            <person name="Tunlid A."/>
            <person name="Henrissat B."/>
            <person name="Grigoriev I.V."/>
            <person name="Hibbett D.S."/>
            <person name="Martin F."/>
        </authorList>
    </citation>
    <scope>NUCLEOTIDE SEQUENCE [LARGE SCALE GENOMIC DNA]</scope>
    <source>
        <strain evidence="6">Zn</strain>
    </source>
</reference>
<dbReference type="PANTHER" id="PTHR43004">
    <property type="entry name" value="TRK SYSTEM POTASSIUM UPTAKE PROTEIN"/>
    <property type="match status" value="1"/>
</dbReference>
<gene>
    <name evidence="5" type="ORF">OIDMADRAFT_167440</name>
</gene>
<dbReference type="InterPro" id="IPR036188">
    <property type="entry name" value="FAD/NAD-bd_sf"/>
</dbReference>
<protein>
    <recommendedName>
        <fullName evidence="4">FAD-binding domain-containing protein</fullName>
    </recommendedName>
</protein>
<dbReference type="EMBL" id="KN832880">
    <property type="protein sequence ID" value="KIM98647.1"/>
    <property type="molecule type" value="Genomic_DNA"/>
</dbReference>
<dbReference type="SUPFAM" id="SSF51905">
    <property type="entry name" value="FAD/NAD(P)-binding domain"/>
    <property type="match status" value="1"/>
</dbReference>
<keyword evidence="3" id="KW-0560">Oxidoreductase</keyword>
<dbReference type="Pfam" id="PF01494">
    <property type="entry name" value="FAD_binding_3"/>
    <property type="match status" value="1"/>
</dbReference>
<dbReference type="InterPro" id="IPR002938">
    <property type="entry name" value="FAD-bd"/>
</dbReference>
<dbReference type="PANTHER" id="PTHR43004:SF21">
    <property type="entry name" value="FAD-BINDING DOMAIN-CONTAINING PROTEIN-RELATED"/>
    <property type="match status" value="1"/>
</dbReference>
<dbReference type="PRINTS" id="PR00420">
    <property type="entry name" value="RNGMNOXGNASE"/>
</dbReference>
<dbReference type="Gene3D" id="3.30.9.10">
    <property type="entry name" value="D-Amino Acid Oxidase, subunit A, domain 2"/>
    <property type="match status" value="1"/>
</dbReference>
<evidence type="ECO:0000313" key="5">
    <source>
        <dbReference type="EMBL" id="KIM98647.1"/>
    </source>
</evidence>
<dbReference type="Gene3D" id="3.50.50.60">
    <property type="entry name" value="FAD/NAD(P)-binding domain"/>
    <property type="match status" value="1"/>
</dbReference>
<keyword evidence="6" id="KW-1185">Reference proteome</keyword>
<evidence type="ECO:0000256" key="1">
    <source>
        <dbReference type="ARBA" id="ARBA00022630"/>
    </source>
</evidence>
<dbReference type="Pfam" id="PF21274">
    <property type="entry name" value="Rng_hyd_C"/>
    <property type="match status" value="1"/>
</dbReference>
<dbReference type="Gene3D" id="3.40.30.120">
    <property type="match status" value="1"/>
</dbReference>
<keyword evidence="2" id="KW-0274">FAD</keyword>
<keyword evidence="1" id="KW-0285">Flavoprotein</keyword>
<name>A0A0C3D9Q5_OIDMZ</name>
<dbReference type="GO" id="GO:0016709">
    <property type="term" value="F:oxidoreductase activity, acting on paired donors, with incorporation or reduction of molecular oxygen, NAD(P)H as one donor, and incorporation of one atom of oxygen"/>
    <property type="evidence" value="ECO:0007669"/>
    <property type="project" value="UniProtKB-ARBA"/>
</dbReference>
<evidence type="ECO:0000259" key="4">
    <source>
        <dbReference type="Pfam" id="PF01494"/>
    </source>
</evidence>
<dbReference type="Proteomes" id="UP000054321">
    <property type="component" value="Unassembled WGS sequence"/>
</dbReference>
<evidence type="ECO:0000313" key="6">
    <source>
        <dbReference type="Proteomes" id="UP000054321"/>
    </source>
</evidence>